<dbReference type="AlphaFoldDB" id="A0A5R8Y0C6"/>
<dbReference type="OrthoDB" id="5344014at2"/>
<accession>A0A5R8Y0C6</accession>
<sequence length="151" mass="17524">MIKSFFTLIILTLSINAYEIIDNDNNFIVKIQNKNFYELYVNLKDEINFNSYVIVHELNLAKSTKAVADALEEKAVVKNGINLLICKTSFTLKMHQENIHNMSFCPMVISVYEDNNSNYISFRKYHPLNENDKIALTINKRLKTLILNSLD</sequence>
<gene>
    <name evidence="1" type="ORF">FDK22_07545</name>
</gene>
<name>A0A5R8Y0C6_9BACT</name>
<dbReference type="SUPFAM" id="SSF103247">
    <property type="entry name" value="TT1751-like"/>
    <property type="match status" value="1"/>
</dbReference>
<dbReference type="InterPro" id="IPR035923">
    <property type="entry name" value="TT1751-like_sf"/>
</dbReference>
<evidence type="ECO:0008006" key="3">
    <source>
        <dbReference type="Google" id="ProtNLM"/>
    </source>
</evidence>
<protein>
    <recommendedName>
        <fullName evidence="3">DUF302 domain-containing protein</fullName>
    </recommendedName>
</protein>
<evidence type="ECO:0000313" key="2">
    <source>
        <dbReference type="Proteomes" id="UP000308901"/>
    </source>
</evidence>
<dbReference type="RefSeq" id="WP_138152313.1">
    <property type="nucleotide sequence ID" value="NZ_CBDDKQ010000002.1"/>
</dbReference>
<dbReference type="Gene3D" id="3.30.310.70">
    <property type="entry name" value="TT1751-like domain"/>
    <property type="match status" value="1"/>
</dbReference>
<keyword evidence="2" id="KW-1185">Reference proteome</keyword>
<dbReference type="EMBL" id="VANU01000003">
    <property type="protein sequence ID" value="TLP38319.1"/>
    <property type="molecule type" value="Genomic_DNA"/>
</dbReference>
<comment type="caution">
    <text evidence="1">The sequence shown here is derived from an EMBL/GenBank/DDBJ whole genome shotgun (WGS) entry which is preliminary data.</text>
</comment>
<evidence type="ECO:0000313" key="1">
    <source>
        <dbReference type="EMBL" id="TLP38319.1"/>
    </source>
</evidence>
<dbReference type="Proteomes" id="UP000308901">
    <property type="component" value="Unassembled WGS sequence"/>
</dbReference>
<reference evidence="1 2" key="1">
    <citation type="submission" date="2019-05" db="EMBL/GenBank/DDBJ databases">
        <title>Arcobacter sp. nov., isolated from sea sediment.</title>
        <authorList>
            <person name="Kim W."/>
        </authorList>
    </citation>
    <scope>NUCLEOTIDE SEQUENCE [LARGE SCALE GENOMIC DNA]</scope>
    <source>
        <strain evidence="1 2">CAU 1517</strain>
    </source>
</reference>
<proteinExistence type="predicted"/>
<organism evidence="1 2">
    <name type="scientific">Arcobacter arenosus</name>
    <dbReference type="NCBI Taxonomy" id="2576037"/>
    <lineage>
        <taxon>Bacteria</taxon>
        <taxon>Pseudomonadati</taxon>
        <taxon>Campylobacterota</taxon>
        <taxon>Epsilonproteobacteria</taxon>
        <taxon>Campylobacterales</taxon>
        <taxon>Arcobacteraceae</taxon>
        <taxon>Arcobacter</taxon>
    </lineage>
</organism>